<evidence type="ECO:0000313" key="5">
    <source>
        <dbReference type="Proteomes" id="UP000557717"/>
    </source>
</evidence>
<keyword evidence="2" id="KW-0732">Signal</keyword>
<dbReference type="Gene3D" id="2.30.42.10">
    <property type="match status" value="1"/>
</dbReference>
<dbReference type="PROSITE" id="PS50106">
    <property type="entry name" value="PDZ"/>
    <property type="match status" value="1"/>
</dbReference>
<keyword evidence="4" id="KW-0645">Protease</keyword>
<feature type="signal peptide" evidence="2">
    <location>
        <begin position="1"/>
        <end position="20"/>
    </location>
</feature>
<evidence type="ECO:0000256" key="1">
    <source>
        <dbReference type="SAM" id="MobiDB-lite"/>
    </source>
</evidence>
<dbReference type="GO" id="GO:0008233">
    <property type="term" value="F:peptidase activity"/>
    <property type="evidence" value="ECO:0007669"/>
    <property type="project" value="UniProtKB-KW"/>
</dbReference>
<feature type="region of interest" description="Disordered" evidence="1">
    <location>
        <begin position="236"/>
        <end position="257"/>
    </location>
</feature>
<dbReference type="EMBL" id="JACHFD010000024">
    <property type="protein sequence ID" value="MBB5353337.1"/>
    <property type="molecule type" value="Genomic_DNA"/>
</dbReference>
<dbReference type="InterPro" id="IPR036034">
    <property type="entry name" value="PDZ_sf"/>
</dbReference>
<dbReference type="Pfam" id="PF13180">
    <property type="entry name" value="PDZ_2"/>
    <property type="match status" value="1"/>
</dbReference>
<dbReference type="GO" id="GO:0006508">
    <property type="term" value="P:proteolysis"/>
    <property type="evidence" value="ECO:0007669"/>
    <property type="project" value="UniProtKB-KW"/>
</dbReference>
<feature type="region of interest" description="Disordered" evidence="1">
    <location>
        <begin position="285"/>
        <end position="354"/>
    </location>
</feature>
<proteinExistence type="predicted"/>
<dbReference type="RefSeq" id="WP_184021133.1">
    <property type="nucleotide sequence ID" value="NZ_JACHFD010000024.1"/>
</dbReference>
<accession>A0A840V4Z2</accession>
<feature type="domain" description="PDZ" evidence="3">
    <location>
        <begin position="73"/>
        <end position="132"/>
    </location>
</feature>
<evidence type="ECO:0000256" key="2">
    <source>
        <dbReference type="SAM" id="SignalP"/>
    </source>
</evidence>
<dbReference type="SUPFAM" id="SSF50156">
    <property type="entry name" value="PDZ domain-like"/>
    <property type="match status" value="1"/>
</dbReference>
<comment type="caution">
    <text evidence="4">The sequence shown here is derived from an EMBL/GenBank/DDBJ whole genome shotgun (WGS) entry which is preliminary data.</text>
</comment>
<feature type="chain" id="PRO_5032523527" evidence="2">
    <location>
        <begin position="21"/>
        <end position="354"/>
    </location>
</feature>
<gene>
    <name evidence="4" type="ORF">HNR46_003593</name>
</gene>
<evidence type="ECO:0000313" key="4">
    <source>
        <dbReference type="EMBL" id="MBB5353337.1"/>
    </source>
</evidence>
<feature type="compositionally biased region" description="Basic and acidic residues" evidence="1">
    <location>
        <begin position="294"/>
        <end position="310"/>
    </location>
</feature>
<dbReference type="InterPro" id="IPR001478">
    <property type="entry name" value="PDZ"/>
</dbReference>
<feature type="compositionally biased region" description="Basic and acidic residues" evidence="1">
    <location>
        <begin position="333"/>
        <end position="342"/>
    </location>
</feature>
<evidence type="ECO:0000259" key="3">
    <source>
        <dbReference type="PROSITE" id="PS50106"/>
    </source>
</evidence>
<feature type="compositionally biased region" description="Low complexity" evidence="1">
    <location>
        <begin position="238"/>
        <end position="253"/>
    </location>
</feature>
<dbReference type="Proteomes" id="UP000557717">
    <property type="component" value="Unassembled WGS sequence"/>
</dbReference>
<organism evidence="4 5">
    <name type="scientific">Haloferula luteola</name>
    <dbReference type="NCBI Taxonomy" id="595692"/>
    <lineage>
        <taxon>Bacteria</taxon>
        <taxon>Pseudomonadati</taxon>
        <taxon>Verrucomicrobiota</taxon>
        <taxon>Verrucomicrobiia</taxon>
        <taxon>Verrucomicrobiales</taxon>
        <taxon>Verrucomicrobiaceae</taxon>
        <taxon>Haloferula</taxon>
    </lineage>
</organism>
<sequence>MKTNLFQLLAVAAVVPPLMAIEPSQEVVPTPPRQRPAQVSPVAPIAPIPRIVVPPRDAEEERALDEPFSTAPEEGQAYLGVVLDRVPDFLAEHLKLNSGEGVIVTDLIPDGPAASGGLRKGDVILRVNERPVGDRQDVIDITGNMAVGDKVKVEAIQEGERKPFTVELAARPSMPDVQPLQGRGMSGGVFPDRHSDVLRDALERNMRLLDQLDREMPDLGENITGGMMERLKQDMSLGGSQSMQFRSSGSGSSIRLSDERGCVELTNDGSGKQAKVYDREGKLTWQGPYETDEDRAAAPDEVRQRLDRVDFGNTLPSLGGKGIQLKLQGNRYRPAEEVDDSQRPPAGLEDPVGE</sequence>
<keyword evidence="4" id="KW-0378">Hydrolase</keyword>
<name>A0A840V4Z2_9BACT</name>
<dbReference type="AlphaFoldDB" id="A0A840V4Z2"/>
<dbReference type="SMART" id="SM00228">
    <property type="entry name" value="PDZ"/>
    <property type="match status" value="1"/>
</dbReference>
<keyword evidence="5" id="KW-1185">Reference proteome</keyword>
<protein>
    <submittedName>
        <fullName evidence="4">Membrane-associated protease RseP (Regulator of RpoE activity)</fullName>
    </submittedName>
</protein>
<reference evidence="4 5" key="1">
    <citation type="submission" date="2020-08" db="EMBL/GenBank/DDBJ databases">
        <title>Genomic Encyclopedia of Type Strains, Phase IV (KMG-IV): sequencing the most valuable type-strain genomes for metagenomic binning, comparative biology and taxonomic classification.</title>
        <authorList>
            <person name="Goeker M."/>
        </authorList>
    </citation>
    <scope>NUCLEOTIDE SEQUENCE [LARGE SCALE GENOMIC DNA]</scope>
    <source>
        <strain evidence="4 5">YC6886</strain>
    </source>
</reference>